<keyword evidence="2" id="KW-1185">Reference proteome</keyword>
<dbReference type="GO" id="GO:0046912">
    <property type="term" value="F:acyltransferase activity, acyl groups converted into alkyl on transfer"/>
    <property type="evidence" value="ECO:0007669"/>
    <property type="project" value="InterPro"/>
</dbReference>
<dbReference type="OrthoDB" id="1726246at2759"/>
<comment type="caution">
    <text evidence="1">The sequence shown here is derived from an EMBL/GenBank/DDBJ whole genome shotgun (WGS) entry which is preliminary data.</text>
</comment>
<reference evidence="1 2" key="1">
    <citation type="submission" date="2017-10" db="EMBL/GenBank/DDBJ databases">
        <title>Comparative genomics in systemic dimorphic fungi from Ajellomycetaceae.</title>
        <authorList>
            <person name="Munoz J.F."/>
            <person name="Mcewen J.G."/>
            <person name="Clay O.K."/>
            <person name="Cuomo C.A."/>
        </authorList>
    </citation>
    <scope>NUCLEOTIDE SEQUENCE [LARGE SCALE GENOMIC DNA]</scope>
    <source>
        <strain evidence="1 2">UAMH7299</strain>
    </source>
</reference>
<evidence type="ECO:0000313" key="1">
    <source>
        <dbReference type="EMBL" id="PGH15613.1"/>
    </source>
</evidence>
<dbReference type="InterPro" id="IPR036969">
    <property type="entry name" value="Citrate_synthase_sf"/>
</dbReference>
<dbReference type="EMBL" id="PDNA01000081">
    <property type="protein sequence ID" value="PGH15613.1"/>
    <property type="molecule type" value="Genomic_DNA"/>
</dbReference>
<accession>A0A2B7Y3K7</accession>
<evidence type="ECO:0000313" key="2">
    <source>
        <dbReference type="Proteomes" id="UP000224634"/>
    </source>
</evidence>
<dbReference type="AlphaFoldDB" id="A0A2B7Y3K7"/>
<dbReference type="Proteomes" id="UP000224634">
    <property type="component" value="Unassembled WGS sequence"/>
</dbReference>
<organism evidence="1 2">
    <name type="scientific">Polytolypa hystricis (strain UAMH7299)</name>
    <dbReference type="NCBI Taxonomy" id="1447883"/>
    <lineage>
        <taxon>Eukaryota</taxon>
        <taxon>Fungi</taxon>
        <taxon>Dikarya</taxon>
        <taxon>Ascomycota</taxon>
        <taxon>Pezizomycotina</taxon>
        <taxon>Eurotiomycetes</taxon>
        <taxon>Eurotiomycetidae</taxon>
        <taxon>Onygenales</taxon>
        <taxon>Onygenales incertae sedis</taxon>
        <taxon>Polytolypa</taxon>
    </lineage>
</organism>
<gene>
    <name evidence="1" type="ORF">AJ80_05477</name>
</gene>
<name>A0A2B7Y3K7_POLH7</name>
<protein>
    <submittedName>
        <fullName evidence="1">Uncharacterized protein</fullName>
    </submittedName>
</protein>
<proteinExistence type="predicted"/>
<sequence>MPAVHHSMDSCNPHVPQRWRTMWLALGANESKLVESRLPTSSIGRQYLPDDPMFKLVSQVFKIAPPVLIEHGKTKNPWPLYNIRKSPCRQQYDIPLAGKHWSVTMLVAVAARR</sequence>
<dbReference type="STRING" id="1447883.A0A2B7Y3K7"/>
<dbReference type="SUPFAM" id="SSF48256">
    <property type="entry name" value="Citrate synthase"/>
    <property type="match status" value="1"/>
</dbReference>